<dbReference type="AlphaFoldDB" id="A0A4R2N1N4"/>
<protein>
    <submittedName>
        <fullName evidence="1">Uncharacterized protein</fullName>
    </submittedName>
</protein>
<dbReference type="RefSeq" id="WP_132023079.1">
    <property type="nucleotide sequence ID" value="NZ_CP016605.1"/>
</dbReference>
<dbReference type="EMBL" id="SLXI01000002">
    <property type="protein sequence ID" value="TCP13482.1"/>
    <property type="molecule type" value="Genomic_DNA"/>
</dbReference>
<reference evidence="1 2" key="1">
    <citation type="submission" date="2019-03" db="EMBL/GenBank/DDBJ databases">
        <title>Genomic Encyclopedia of Type Strains, Phase IV (KMG-IV): sequencing the most valuable type-strain genomes for metagenomic binning, comparative biology and taxonomic classification.</title>
        <authorList>
            <person name="Goeker M."/>
        </authorList>
    </citation>
    <scope>NUCLEOTIDE SEQUENCE [LARGE SCALE GENOMIC DNA]</scope>
    <source>
        <strain evidence="1 2">DSM 28231</strain>
    </source>
</reference>
<accession>A0A4R2N1N4</accession>
<dbReference type="OrthoDB" id="5667198at2"/>
<sequence>MNKKTKITLRLTAIAIALGIGAQFYTNYKIDQTLQHFPYHLRDQLTLNITQKNKNFFQRELSFILADAKADKTEIITTKLTAFPFAITADFQLPTKLVKEINKKLNITIDKNTINSKFSVIGDYLQSNIITEFRDFTNNPQSFEMNLNFASKTQFMDINASLTGLKYDEQNEIKNLKTDLTLIPIGQSKYDLSELNINVDKANIYLFDGENTHITLDNIAYDMDKKLSPEVYDLSGKLTIGRSEVSSKNPDNPDNKTFIANGITTELTLAEVPNRLVFSDIKHYLNTENLNYAEAGSLLLNLLLESKNTHFGISSTETIFPQQNSSLKNIDLKLNATQNENNKFQLETSFNFDNLDVVENNKTTINKFEHHSQANSINFKNYVEFIQFLLKDKQNNPAGTEIKQLSEKLNKFLENYPEEINSQMKIGTFSNEEIQFDHLTINSKESLTPDDQYNWASQIALEKFVYPQERLSISDVTLNLPIELTQYKSLVLSYLYSYALGYDIEIDKKIKDSFKKFTLNINNAELSLNLGSTESKLLGRITNKFNLNLPLPEKEDKLLSTNNYSLIAQYLDKINFENTFTIEKSLVDNQDESLSQSLLWQEILQTIKPFGELNPYFVEDEKNYIFNIKQKNNQRWFNGKTEQQLIQDLLQQELPAEENNTLDVVPETVEPTTMEKE</sequence>
<keyword evidence="2" id="KW-1185">Reference proteome</keyword>
<gene>
    <name evidence="1" type="ORF">EV697_102368</name>
</gene>
<evidence type="ECO:0000313" key="1">
    <source>
        <dbReference type="EMBL" id="TCP13482.1"/>
    </source>
</evidence>
<proteinExistence type="predicted"/>
<evidence type="ECO:0000313" key="2">
    <source>
        <dbReference type="Proteomes" id="UP000294841"/>
    </source>
</evidence>
<name>A0A4R2N1N4_9PAST</name>
<comment type="caution">
    <text evidence="1">The sequence shown here is derived from an EMBL/GenBank/DDBJ whole genome shotgun (WGS) entry which is preliminary data.</text>
</comment>
<dbReference type="Proteomes" id="UP000294841">
    <property type="component" value="Unassembled WGS sequence"/>
</dbReference>
<organism evidence="1 2">
    <name type="scientific">Bisgaardia hudsonensis</name>
    <dbReference type="NCBI Taxonomy" id="109472"/>
    <lineage>
        <taxon>Bacteria</taxon>
        <taxon>Pseudomonadati</taxon>
        <taxon>Pseudomonadota</taxon>
        <taxon>Gammaproteobacteria</taxon>
        <taxon>Pasteurellales</taxon>
        <taxon>Pasteurellaceae</taxon>
        <taxon>Bisgaardia</taxon>
    </lineage>
</organism>